<dbReference type="VEuPathDB" id="VectorBase:AFUN2_006743"/>
<evidence type="ECO:0000313" key="11">
    <source>
        <dbReference type="EnsemblMetazoa" id="AFUN015987-PA"/>
    </source>
</evidence>
<feature type="transmembrane region" description="Helical" evidence="10">
    <location>
        <begin position="175"/>
        <end position="196"/>
    </location>
</feature>
<dbReference type="PANTHER" id="PTHR21137:SF35">
    <property type="entry name" value="ODORANT RECEPTOR 19A-RELATED"/>
    <property type="match status" value="1"/>
</dbReference>
<dbReference type="GO" id="GO:0004984">
    <property type="term" value="F:olfactory receptor activity"/>
    <property type="evidence" value="ECO:0007669"/>
    <property type="project" value="InterPro"/>
</dbReference>
<evidence type="ECO:0000256" key="8">
    <source>
        <dbReference type="ARBA" id="ARBA00023170"/>
    </source>
</evidence>
<keyword evidence="3" id="KW-0716">Sensory transduction</keyword>
<evidence type="ECO:0000256" key="4">
    <source>
        <dbReference type="ARBA" id="ARBA00022692"/>
    </source>
</evidence>
<feature type="transmembrane region" description="Helical" evidence="10">
    <location>
        <begin position="70"/>
        <end position="86"/>
    </location>
</feature>
<dbReference type="PANTHER" id="PTHR21137">
    <property type="entry name" value="ODORANT RECEPTOR"/>
    <property type="match status" value="1"/>
</dbReference>
<comment type="subcellular location">
    <subcellularLocation>
        <location evidence="1">Cell membrane</location>
        <topology evidence="1">Multi-pass membrane protein</topology>
    </subcellularLocation>
</comment>
<keyword evidence="9" id="KW-0807">Transducer</keyword>
<evidence type="ECO:0000256" key="6">
    <source>
        <dbReference type="ARBA" id="ARBA00022989"/>
    </source>
</evidence>
<feature type="transmembrane region" description="Helical" evidence="10">
    <location>
        <begin position="297"/>
        <end position="318"/>
    </location>
</feature>
<evidence type="ECO:0000256" key="7">
    <source>
        <dbReference type="ARBA" id="ARBA00023136"/>
    </source>
</evidence>
<dbReference type="VEuPathDB" id="VectorBase:AFUN015987"/>
<dbReference type="Pfam" id="PF02949">
    <property type="entry name" value="7tm_6"/>
    <property type="match status" value="1"/>
</dbReference>
<evidence type="ECO:0000256" key="10">
    <source>
        <dbReference type="SAM" id="Phobius"/>
    </source>
</evidence>
<feature type="transmembrane region" description="Helical" evidence="10">
    <location>
        <begin position="123"/>
        <end position="145"/>
    </location>
</feature>
<evidence type="ECO:0000256" key="9">
    <source>
        <dbReference type="ARBA" id="ARBA00023224"/>
    </source>
</evidence>
<dbReference type="GO" id="GO:0005886">
    <property type="term" value="C:plasma membrane"/>
    <property type="evidence" value="ECO:0007669"/>
    <property type="project" value="UniProtKB-SubCell"/>
</dbReference>
<dbReference type="EnsemblMetazoa" id="AFUN015987-RA">
    <property type="protein sequence ID" value="AFUN015987-PA"/>
    <property type="gene ID" value="AFUN015987"/>
</dbReference>
<evidence type="ECO:0000256" key="2">
    <source>
        <dbReference type="ARBA" id="ARBA00022475"/>
    </source>
</evidence>
<keyword evidence="7 10" id="KW-0472">Membrane</keyword>
<proteinExistence type="predicted"/>
<protein>
    <submittedName>
        <fullName evidence="11">Uncharacterized protein</fullName>
    </submittedName>
</protein>
<dbReference type="GO" id="GO:0007165">
    <property type="term" value="P:signal transduction"/>
    <property type="evidence" value="ECO:0007669"/>
    <property type="project" value="UniProtKB-KW"/>
</dbReference>
<keyword evidence="8" id="KW-0675">Receptor</keyword>
<keyword evidence="2" id="KW-1003">Cell membrane</keyword>
<evidence type="ECO:0000256" key="3">
    <source>
        <dbReference type="ARBA" id="ARBA00022606"/>
    </source>
</evidence>
<dbReference type="InterPro" id="IPR004117">
    <property type="entry name" value="7tm6_olfct_rcpt"/>
</dbReference>
<sequence length="390" mass="45681">MRSAIEFYNVSFNRLKFSSRLIGAGLFEKKYGFTFGRIASLTQIVLFLAFHAWTGYIHRQNALEILESQSLIYTGIALMIKYFTMIRNRDPVRELTGIVESEMYMKYQETCNEYPVMWKYGRLLYFAGQIMIGGYYAPLFIIWIYPLFVYFTEGRVLLLFSCEIPYVDWTMTSGYWITIALQLAFYVTGVCGLILVDYLCAYFTINGSLYVDILRFHLDEMSELLADPVYQMRSSPDLVEKGNRKWRQCLMEHQHIVEFFEKFSDLWSMINLAQVGCSVFGICINMLIIFLTGWYAAYAILFALFIDLSVHFVLGAIIERKVDDLHISLMLFPWYLLDVRRQKEYQLLLLRAQQPCGMSIAGLTPVNYETYTQIMKMLYQLFAIAMNFLK</sequence>
<feature type="transmembrane region" description="Helical" evidence="10">
    <location>
        <begin position="38"/>
        <end position="58"/>
    </location>
</feature>
<evidence type="ECO:0000256" key="1">
    <source>
        <dbReference type="ARBA" id="ARBA00004651"/>
    </source>
</evidence>
<name>A0A182S5B8_ANOFN</name>
<evidence type="ECO:0000256" key="5">
    <source>
        <dbReference type="ARBA" id="ARBA00022725"/>
    </source>
</evidence>
<dbReference type="STRING" id="62324.A0A182S5B8"/>
<feature type="transmembrane region" description="Helical" evidence="10">
    <location>
        <begin position="272"/>
        <end position="291"/>
    </location>
</feature>
<organism evidence="11">
    <name type="scientific">Anopheles funestus</name>
    <name type="common">African malaria mosquito</name>
    <dbReference type="NCBI Taxonomy" id="62324"/>
    <lineage>
        <taxon>Eukaryota</taxon>
        <taxon>Metazoa</taxon>
        <taxon>Ecdysozoa</taxon>
        <taxon>Arthropoda</taxon>
        <taxon>Hexapoda</taxon>
        <taxon>Insecta</taxon>
        <taxon>Pterygota</taxon>
        <taxon>Neoptera</taxon>
        <taxon>Endopterygota</taxon>
        <taxon>Diptera</taxon>
        <taxon>Nematocera</taxon>
        <taxon>Culicoidea</taxon>
        <taxon>Culicidae</taxon>
        <taxon>Anophelinae</taxon>
        <taxon>Anopheles</taxon>
    </lineage>
</organism>
<accession>A0A182S5B8</accession>
<reference evidence="11" key="1">
    <citation type="submission" date="2020-05" db="UniProtKB">
        <authorList>
            <consortium name="EnsemblMetazoa"/>
        </authorList>
    </citation>
    <scope>IDENTIFICATION</scope>
    <source>
        <strain evidence="11">FUMOZ</strain>
    </source>
</reference>
<keyword evidence="4 10" id="KW-0812">Transmembrane</keyword>
<dbReference type="AlphaFoldDB" id="A0A182S5B8"/>
<dbReference type="GO" id="GO:0005549">
    <property type="term" value="F:odorant binding"/>
    <property type="evidence" value="ECO:0007669"/>
    <property type="project" value="InterPro"/>
</dbReference>
<keyword evidence="6 10" id="KW-1133">Transmembrane helix</keyword>
<keyword evidence="5" id="KW-0552">Olfaction</keyword>